<proteinExistence type="inferred from homology"/>
<dbReference type="InterPro" id="IPR000836">
    <property type="entry name" value="PRTase_dom"/>
</dbReference>
<comment type="cofactor">
    <cofactor evidence="1 16">
        <name>Mg(2+)</name>
        <dbReference type="ChEBI" id="CHEBI:18420"/>
    </cofactor>
</comment>
<reference evidence="18 19" key="1">
    <citation type="submission" date="2023-06" db="EMBL/GenBank/DDBJ databases">
        <title>Identification and characterization of horizontal gene transfer across gut microbiota members of farm animals based on homology search.</title>
        <authorList>
            <person name="Schwarzerova J."/>
            <person name="Nykrynova M."/>
            <person name="Jureckova K."/>
            <person name="Cejkova D."/>
            <person name="Rychlik I."/>
        </authorList>
    </citation>
    <scope>NUCLEOTIDE SEQUENCE [LARGE SCALE GENOMIC DNA]</scope>
    <source>
        <strain evidence="18 19">105_WCHN</strain>
    </source>
</reference>
<evidence type="ECO:0000313" key="18">
    <source>
        <dbReference type="EMBL" id="MDM8334188.1"/>
    </source>
</evidence>
<keyword evidence="8 16" id="KW-0328">Glycosyltransferase</keyword>
<gene>
    <name evidence="18" type="primary">hpt</name>
    <name evidence="18" type="ORF">QUW46_06340</name>
</gene>
<evidence type="ECO:0000256" key="6">
    <source>
        <dbReference type="ARBA" id="ARBA00008391"/>
    </source>
</evidence>
<reference evidence="18 19" key="3">
    <citation type="submission" date="2023-06" db="EMBL/GenBank/DDBJ databases">
        <authorList>
            <person name="Zeman M."/>
            <person name="Kubasova T."/>
            <person name="Jahodarova E."/>
            <person name="Nykrynova M."/>
            <person name="Rychlik I."/>
        </authorList>
    </citation>
    <scope>NUCLEOTIDE SEQUENCE [LARGE SCALE GENOMIC DNA]</scope>
    <source>
        <strain evidence="18 19">105_WCHN</strain>
    </source>
</reference>
<evidence type="ECO:0000256" key="5">
    <source>
        <dbReference type="ARBA" id="ARBA00004676"/>
    </source>
</evidence>
<dbReference type="PANTHER" id="PTHR43340">
    <property type="entry name" value="HYPOXANTHINE-GUANINE PHOSPHORIBOSYLTRANSFERASE"/>
    <property type="match status" value="1"/>
</dbReference>
<comment type="subcellular location">
    <subcellularLocation>
        <location evidence="3 16">Cytoplasm</location>
    </subcellularLocation>
</comment>
<dbReference type="CDD" id="cd06223">
    <property type="entry name" value="PRTases_typeI"/>
    <property type="match status" value="1"/>
</dbReference>
<evidence type="ECO:0000259" key="17">
    <source>
        <dbReference type="Pfam" id="PF00156"/>
    </source>
</evidence>
<dbReference type="Pfam" id="PF00156">
    <property type="entry name" value="Pribosyltran"/>
    <property type="match status" value="1"/>
</dbReference>
<keyword evidence="7 16" id="KW-0963">Cytoplasm</keyword>
<evidence type="ECO:0000256" key="7">
    <source>
        <dbReference type="ARBA" id="ARBA00022490"/>
    </source>
</evidence>
<evidence type="ECO:0000256" key="11">
    <source>
        <dbReference type="ARBA" id="ARBA00022726"/>
    </source>
</evidence>
<evidence type="ECO:0000256" key="13">
    <source>
        <dbReference type="ARBA" id="ARBA00022842"/>
    </source>
</evidence>
<name>A0ABT7VN76_9LACO</name>
<sequence>MNNDIEKVLYSEENIQATIAKLADQLSEEYRDKDPLIVSVLSGAVLFTVDLIKKMDIMAQLDFIDVSTYFGGTATTGHLKLIHDLTTDVKDRNVLITEDIVDSGRTLQFLVNLLKERGAKSVKTVSLLNKPEGREFDVNVEYYGFKVPNEFLVGYGLDYKGYYRNLPYVGVLKSSVYSED</sequence>
<evidence type="ECO:0000256" key="16">
    <source>
        <dbReference type="RuleBase" id="RU364099"/>
    </source>
</evidence>
<feature type="domain" description="Phosphoribosyltransferase" evidence="17">
    <location>
        <begin position="11"/>
        <end position="160"/>
    </location>
</feature>
<dbReference type="RefSeq" id="WP_289560531.1">
    <property type="nucleotide sequence ID" value="NZ_JAUDEO010000034.1"/>
</dbReference>
<keyword evidence="11 16" id="KW-0660">Purine salvage</keyword>
<dbReference type="Proteomes" id="UP001529423">
    <property type="component" value="Unassembled WGS sequence"/>
</dbReference>
<keyword evidence="19" id="KW-1185">Reference proteome</keyword>
<evidence type="ECO:0000256" key="14">
    <source>
        <dbReference type="ARBA" id="ARBA00048811"/>
    </source>
</evidence>
<comment type="catalytic activity">
    <reaction evidence="15">
        <text>IMP + diphosphate = hypoxanthine + 5-phospho-alpha-D-ribose 1-diphosphate</text>
        <dbReference type="Rhea" id="RHEA:17973"/>
        <dbReference type="ChEBI" id="CHEBI:17368"/>
        <dbReference type="ChEBI" id="CHEBI:33019"/>
        <dbReference type="ChEBI" id="CHEBI:58017"/>
        <dbReference type="ChEBI" id="CHEBI:58053"/>
        <dbReference type="EC" id="2.4.2.8"/>
    </reaction>
    <physiologicalReaction direction="right-to-left" evidence="15">
        <dbReference type="Rhea" id="RHEA:17975"/>
    </physiologicalReaction>
</comment>
<dbReference type="EMBL" id="JAUDEO010000034">
    <property type="protein sequence ID" value="MDM8334188.1"/>
    <property type="molecule type" value="Genomic_DNA"/>
</dbReference>
<keyword evidence="9 16" id="KW-0808">Transferase</keyword>
<evidence type="ECO:0000256" key="2">
    <source>
        <dbReference type="ARBA" id="ARBA00002049"/>
    </source>
</evidence>
<evidence type="ECO:0000256" key="1">
    <source>
        <dbReference type="ARBA" id="ARBA00001946"/>
    </source>
</evidence>
<evidence type="ECO:0000313" key="19">
    <source>
        <dbReference type="Proteomes" id="UP001529423"/>
    </source>
</evidence>
<evidence type="ECO:0000256" key="12">
    <source>
        <dbReference type="ARBA" id="ARBA00022741"/>
    </source>
</evidence>
<dbReference type="GO" id="GO:0016757">
    <property type="term" value="F:glycosyltransferase activity"/>
    <property type="evidence" value="ECO:0007669"/>
    <property type="project" value="UniProtKB-KW"/>
</dbReference>
<dbReference type="NCBIfam" id="TIGR01203">
    <property type="entry name" value="HGPRTase"/>
    <property type="match status" value="1"/>
</dbReference>
<evidence type="ECO:0000256" key="9">
    <source>
        <dbReference type="ARBA" id="ARBA00022679"/>
    </source>
</evidence>
<comment type="function">
    <text evidence="2">Purine salvage pathway enzyme that catalyzes the transfer of the ribosyl-5-phosphate group from 5-phospho-alpha-D-ribose 1-diphosphate (PRPP) to the N9 position of the 6-oxopurines hypoxanthine and guanine to form the corresponding ribonucleotides IMP (inosine 5'-monophosphate) and GMP (guanosine 5'-monophosphate), with the release of PPi.</text>
</comment>
<organism evidence="18 19">
    <name type="scientific">Limosilactobacillus panis</name>
    <dbReference type="NCBI Taxonomy" id="47493"/>
    <lineage>
        <taxon>Bacteria</taxon>
        <taxon>Bacillati</taxon>
        <taxon>Bacillota</taxon>
        <taxon>Bacilli</taxon>
        <taxon>Lactobacillales</taxon>
        <taxon>Lactobacillaceae</taxon>
        <taxon>Limosilactobacillus</taxon>
    </lineage>
</organism>
<evidence type="ECO:0000256" key="15">
    <source>
        <dbReference type="ARBA" id="ARBA00049402"/>
    </source>
</evidence>
<evidence type="ECO:0000256" key="3">
    <source>
        <dbReference type="ARBA" id="ARBA00004496"/>
    </source>
</evidence>
<keyword evidence="12 16" id="KW-0547">Nucleotide-binding</keyword>
<keyword evidence="10 16" id="KW-0479">Metal-binding</keyword>
<dbReference type="EC" id="2.4.2.8" evidence="16"/>
<evidence type="ECO:0000256" key="10">
    <source>
        <dbReference type="ARBA" id="ARBA00022723"/>
    </source>
</evidence>
<comment type="catalytic activity">
    <reaction evidence="14">
        <text>GMP + diphosphate = guanine + 5-phospho-alpha-D-ribose 1-diphosphate</text>
        <dbReference type="Rhea" id="RHEA:25424"/>
        <dbReference type="ChEBI" id="CHEBI:16235"/>
        <dbReference type="ChEBI" id="CHEBI:33019"/>
        <dbReference type="ChEBI" id="CHEBI:58017"/>
        <dbReference type="ChEBI" id="CHEBI:58115"/>
        <dbReference type="EC" id="2.4.2.8"/>
    </reaction>
    <physiologicalReaction direction="right-to-left" evidence="14">
        <dbReference type="Rhea" id="RHEA:25426"/>
    </physiologicalReaction>
</comment>
<evidence type="ECO:0000256" key="8">
    <source>
        <dbReference type="ARBA" id="ARBA00022676"/>
    </source>
</evidence>
<reference evidence="19" key="2">
    <citation type="submission" date="2023-06" db="EMBL/GenBank/DDBJ databases">
        <title>Identification and characterization of horizontal gene transfer across gut microbiota members of farm animals based on homology search.</title>
        <authorList>
            <person name="Zeman M."/>
            <person name="Kubasova T."/>
            <person name="Jahodarova E."/>
            <person name="Nykrynova M."/>
            <person name="Rychlik I."/>
        </authorList>
    </citation>
    <scope>NUCLEOTIDE SEQUENCE [LARGE SCALE GENOMIC DNA]</scope>
    <source>
        <strain evidence="19">105_WCHN</strain>
    </source>
</reference>
<comment type="caution">
    <text evidence="18">The sequence shown here is derived from an EMBL/GenBank/DDBJ whole genome shotgun (WGS) entry which is preliminary data.</text>
</comment>
<comment type="pathway">
    <text evidence="5">Purine metabolism; GMP biosynthesis via salvage pathway; GMP from guanine: step 1/1.</text>
</comment>
<dbReference type="PANTHER" id="PTHR43340:SF1">
    <property type="entry name" value="HYPOXANTHINE PHOSPHORIBOSYLTRANSFERASE"/>
    <property type="match status" value="1"/>
</dbReference>
<comment type="similarity">
    <text evidence="6 16">Belongs to the purine/pyrimidine phosphoribosyltransferase family.</text>
</comment>
<dbReference type="InterPro" id="IPR005904">
    <property type="entry name" value="Hxn_phspho_trans"/>
</dbReference>
<accession>A0ABT7VN76</accession>
<dbReference type="InterPro" id="IPR050408">
    <property type="entry name" value="HGPRT"/>
</dbReference>
<protein>
    <recommendedName>
        <fullName evidence="16">Hypoxanthine phosphoribosyltransferase</fullName>
        <ecNumber evidence="16">2.4.2.8</ecNumber>
    </recommendedName>
</protein>
<evidence type="ECO:0000256" key="4">
    <source>
        <dbReference type="ARBA" id="ARBA00004669"/>
    </source>
</evidence>
<comment type="pathway">
    <text evidence="4 16">Purine metabolism; IMP biosynthesis via salvage pathway; IMP from hypoxanthine: step 1/1.</text>
</comment>
<keyword evidence="13 16" id="KW-0460">Magnesium</keyword>